<feature type="region of interest" description="Disordered" evidence="1">
    <location>
        <begin position="34"/>
        <end position="53"/>
    </location>
</feature>
<sequence>MELVGSRSLHMVGTDYAEDTPCHFGIRDSDLEHVASEAPGPSPKSDDSRDRQLKVSFERRSNHSRPWTLARRVTDALSVEYTIRRCDLLRRPGVSRRAGRFYKELQYLVHTIIKIQNLQQNLVCTCRYFAARDLCFQLFTLVDYDGSFEKDNYYRRKHDLKSYKYVIQFDWN</sequence>
<evidence type="ECO:0000313" key="2">
    <source>
        <dbReference type="EMBL" id="GBP30928.1"/>
    </source>
</evidence>
<dbReference type="EMBL" id="BGZK01000239">
    <property type="protein sequence ID" value="GBP30928.1"/>
    <property type="molecule type" value="Genomic_DNA"/>
</dbReference>
<evidence type="ECO:0000256" key="1">
    <source>
        <dbReference type="SAM" id="MobiDB-lite"/>
    </source>
</evidence>
<proteinExistence type="predicted"/>
<name>A0A4C1UWV7_EUMVA</name>
<comment type="caution">
    <text evidence="2">The sequence shown here is derived from an EMBL/GenBank/DDBJ whole genome shotgun (WGS) entry which is preliminary data.</text>
</comment>
<keyword evidence="3" id="KW-1185">Reference proteome</keyword>
<accession>A0A4C1UWV7</accession>
<dbReference type="AlphaFoldDB" id="A0A4C1UWV7"/>
<evidence type="ECO:0000313" key="3">
    <source>
        <dbReference type="Proteomes" id="UP000299102"/>
    </source>
</evidence>
<organism evidence="2 3">
    <name type="scientific">Eumeta variegata</name>
    <name type="common">Bagworm moth</name>
    <name type="synonym">Eumeta japonica</name>
    <dbReference type="NCBI Taxonomy" id="151549"/>
    <lineage>
        <taxon>Eukaryota</taxon>
        <taxon>Metazoa</taxon>
        <taxon>Ecdysozoa</taxon>
        <taxon>Arthropoda</taxon>
        <taxon>Hexapoda</taxon>
        <taxon>Insecta</taxon>
        <taxon>Pterygota</taxon>
        <taxon>Neoptera</taxon>
        <taxon>Endopterygota</taxon>
        <taxon>Lepidoptera</taxon>
        <taxon>Glossata</taxon>
        <taxon>Ditrysia</taxon>
        <taxon>Tineoidea</taxon>
        <taxon>Psychidae</taxon>
        <taxon>Oiketicinae</taxon>
        <taxon>Eumeta</taxon>
    </lineage>
</organism>
<dbReference type="Proteomes" id="UP000299102">
    <property type="component" value="Unassembled WGS sequence"/>
</dbReference>
<protein>
    <submittedName>
        <fullName evidence="2">Uncharacterized protein</fullName>
    </submittedName>
</protein>
<gene>
    <name evidence="2" type="ORF">EVAR_28569_1</name>
</gene>
<feature type="compositionally biased region" description="Basic and acidic residues" evidence="1">
    <location>
        <begin position="44"/>
        <end position="53"/>
    </location>
</feature>
<reference evidence="2 3" key="1">
    <citation type="journal article" date="2019" name="Commun. Biol.">
        <title>The bagworm genome reveals a unique fibroin gene that provides high tensile strength.</title>
        <authorList>
            <person name="Kono N."/>
            <person name="Nakamura H."/>
            <person name="Ohtoshi R."/>
            <person name="Tomita M."/>
            <person name="Numata K."/>
            <person name="Arakawa K."/>
        </authorList>
    </citation>
    <scope>NUCLEOTIDE SEQUENCE [LARGE SCALE GENOMIC DNA]</scope>
</reference>